<dbReference type="PROSITE" id="PS51667">
    <property type="entry name" value="WRC"/>
    <property type="match status" value="1"/>
</dbReference>
<evidence type="ECO:0000256" key="6">
    <source>
        <dbReference type="SAM" id="MobiDB-lite"/>
    </source>
</evidence>
<comment type="caution">
    <text evidence="4">Lacks conserved residue(s) required for the propagation of feature annotation.</text>
</comment>
<feature type="compositionally biased region" description="Polar residues" evidence="6">
    <location>
        <begin position="568"/>
        <end position="593"/>
    </location>
</feature>
<dbReference type="AlphaFoldDB" id="A0A445B6F5"/>
<dbReference type="PANTHER" id="PTHR31602:SF101">
    <property type="entry name" value="GROWTH-REGULATING FACTOR 7"/>
    <property type="match status" value="1"/>
</dbReference>
<evidence type="ECO:0000259" key="8">
    <source>
        <dbReference type="PROSITE" id="PS51667"/>
    </source>
</evidence>
<name>A0A445B6F5_ARAHY</name>
<dbReference type="PANTHER" id="PTHR31602">
    <property type="entry name" value="GROWTH-REGULATING FACTOR 5"/>
    <property type="match status" value="1"/>
</dbReference>
<keyword evidence="5" id="KW-0010">Activator</keyword>
<dbReference type="GO" id="GO:0005634">
    <property type="term" value="C:nucleus"/>
    <property type="evidence" value="ECO:0007669"/>
    <property type="project" value="UniProtKB-SubCell"/>
</dbReference>
<dbReference type="Pfam" id="PF08879">
    <property type="entry name" value="WRC"/>
    <property type="match status" value="1"/>
</dbReference>
<feature type="region of interest" description="Disordered" evidence="6">
    <location>
        <begin position="75"/>
        <end position="101"/>
    </location>
</feature>
<dbReference type="GO" id="GO:0006355">
    <property type="term" value="P:regulation of DNA-templated transcription"/>
    <property type="evidence" value="ECO:0007669"/>
    <property type="project" value="InterPro"/>
</dbReference>
<comment type="subcellular location">
    <subcellularLocation>
        <location evidence="1 5">Nucleus</location>
    </subcellularLocation>
</comment>
<keyword evidence="10" id="KW-1185">Reference proteome</keyword>
<comment type="domain">
    <text evidence="5">The QLQ domain and WRC domain may be involved in protein-protein interaction and DNA-binding, respectively.</text>
</comment>
<dbReference type="SMART" id="SM00951">
    <property type="entry name" value="QLQ"/>
    <property type="match status" value="1"/>
</dbReference>
<evidence type="ECO:0000256" key="1">
    <source>
        <dbReference type="ARBA" id="ARBA00004123"/>
    </source>
</evidence>
<feature type="compositionally biased region" description="Low complexity" evidence="6">
    <location>
        <begin position="148"/>
        <end position="172"/>
    </location>
</feature>
<evidence type="ECO:0000256" key="4">
    <source>
        <dbReference type="PROSITE-ProRule" id="PRU01002"/>
    </source>
</evidence>
<feature type="compositionally biased region" description="Polar residues" evidence="6">
    <location>
        <begin position="527"/>
        <end position="540"/>
    </location>
</feature>
<feature type="domain" description="QLQ" evidence="7">
    <location>
        <begin position="194"/>
        <end position="229"/>
    </location>
</feature>
<dbReference type="Pfam" id="PF08880">
    <property type="entry name" value="QLQ"/>
    <property type="match status" value="1"/>
</dbReference>
<accession>A0A445B6F5</accession>
<dbReference type="PROSITE" id="PS51666">
    <property type="entry name" value="QLQ"/>
    <property type="match status" value="1"/>
</dbReference>
<evidence type="ECO:0000256" key="2">
    <source>
        <dbReference type="ARBA" id="ARBA00008122"/>
    </source>
</evidence>
<dbReference type="EMBL" id="SDMP01000010">
    <property type="protein sequence ID" value="RYR34249.1"/>
    <property type="molecule type" value="Genomic_DNA"/>
</dbReference>
<feature type="compositionally biased region" description="Low complexity" evidence="6">
    <location>
        <begin position="602"/>
        <end position="617"/>
    </location>
</feature>
<keyword evidence="5" id="KW-0805">Transcription regulation</keyword>
<keyword evidence="3 5" id="KW-0539">Nucleus</keyword>
<comment type="function">
    <text evidence="5">Transcription activator.</text>
</comment>
<feature type="region of interest" description="Disordered" evidence="6">
    <location>
        <begin position="521"/>
        <end position="556"/>
    </location>
</feature>
<feature type="domain" description="WRC" evidence="8">
    <location>
        <begin position="257"/>
        <end position="301"/>
    </location>
</feature>
<evidence type="ECO:0000313" key="9">
    <source>
        <dbReference type="EMBL" id="RYR34249.1"/>
    </source>
</evidence>
<dbReference type="GO" id="GO:0005524">
    <property type="term" value="F:ATP binding"/>
    <property type="evidence" value="ECO:0007669"/>
    <property type="project" value="UniProtKB-UniRule"/>
</dbReference>
<evidence type="ECO:0000256" key="5">
    <source>
        <dbReference type="RuleBase" id="RU367127"/>
    </source>
</evidence>
<dbReference type="InterPro" id="IPR014977">
    <property type="entry name" value="WRC_dom"/>
</dbReference>
<dbReference type="InterPro" id="IPR031137">
    <property type="entry name" value="GRF"/>
</dbReference>
<evidence type="ECO:0000313" key="10">
    <source>
        <dbReference type="Proteomes" id="UP000289738"/>
    </source>
</evidence>
<keyword evidence="5" id="KW-0804">Transcription</keyword>
<organism evidence="9 10">
    <name type="scientific">Arachis hypogaea</name>
    <name type="common">Peanut</name>
    <dbReference type="NCBI Taxonomy" id="3818"/>
    <lineage>
        <taxon>Eukaryota</taxon>
        <taxon>Viridiplantae</taxon>
        <taxon>Streptophyta</taxon>
        <taxon>Embryophyta</taxon>
        <taxon>Tracheophyta</taxon>
        <taxon>Spermatophyta</taxon>
        <taxon>Magnoliopsida</taxon>
        <taxon>eudicotyledons</taxon>
        <taxon>Gunneridae</taxon>
        <taxon>Pentapetalae</taxon>
        <taxon>rosids</taxon>
        <taxon>fabids</taxon>
        <taxon>Fabales</taxon>
        <taxon>Fabaceae</taxon>
        <taxon>Papilionoideae</taxon>
        <taxon>50 kb inversion clade</taxon>
        <taxon>dalbergioids sensu lato</taxon>
        <taxon>Dalbergieae</taxon>
        <taxon>Pterocarpus clade</taxon>
        <taxon>Arachis</taxon>
    </lineage>
</organism>
<dbReference type="GO" id="GO:0099402">
    <property type="term" value="P:plant organ development"/>
    <property type="evidence" value="ECO:0007669"/>
    <property type="project" value="UniProtKB-ARBA"/>
</dbReference>
<feature type="region of interest" description="Disordered" evidence="6">
    <location>
        <begin position="148"/>
        <end position="180"/>
    </location>
</feature>
<comment type="caution">
    <text evidence="9">The sequence shown here is derived from an EMBL/GenBank/DDBJ whole genome shotgun (WGS) entry which is preliminary data.</text>
</comment>
<dbReference type="InterPro" id="IPR014978">
    <property type="entry name" value="Gln-Leu-Gln_QLQ"/>
</dbReference>
<evidence type="ECO:0000256" key="3">
    <source>
        <dbReference type="ARBA" id="ARBA00023242"/>
    </source>
</evidence>
<sequence length="631" mass="68095">MGEFGVSLKETKKNSVAAATSNSNVLGLGSVSNKVQVQQQQQHNNININNNYLEAFPSKTRMMMMMMMVHHNHHHHPFDSDSSASALGDDGDGDGPTLQHHLLTTNHNHSINNAAAANSGVNTVVVDDDDDGAAASVEETRQPLQQPFHFSHSPYYSPSSATTTTTTTTTTTRYPFKSPGTSGGMMAASLGRFPFTSAQWRELERQAMIYKYMMASIPVPPELLLMPIAAASRSSPLEGGGGGGGFNLRLSSSNNNDAEPNRCRRTDGKKWRCSREVAPNHKYCERHMHRGRTRSRKPVELHNNNNNNGHNLLKRARHDSHPYAASSAAVTVAFSNHSTRKDPSSPHFLASATTNHHSYLESASSLSLHNFGAGSVPSSREPRGLDWMLNGDPISLGTSDSEWNTLMNNNKVGFNAMSSCSNTEPQYMNSFPVYSPGLDQQHNKRSPTFLNPVLVPMETLQSDKPRVFIDAWSNAATDQETNDADNKNSVSSIEKLSLSSLDLSMGGGYMHEEVGLGLMEEPEPEENNTSNGNKSGFSNWPTPPPWVASTTTPGGPLAEVLMPSTVTSTNDGAAATSNSNLSSPATTMVSSPSGVLHKTLASLSDSSSNSSPRVPSSGANSEIALLRFNQK</sequence>
<dbReference type="GO" id="GO:0006351">
    <property type="term" value="P:DNA-templated transcription"/>
    <property type="evidence" value="ECO:0007669"/>
    <property type="project" value="UniProtKB-UniRule"/>
</dbReference>
<dbReference type="Proteomes" id="UP000289738">
    <property type="component" value="Chromosome A10"/>
</dbReference>
<protein>
    <recommendedName>
        <fullName evidence="5">Growth-regulating factor</fullName>
    </recommendedName>
</protein>
<feature type="region of interest" description="Disordered" evidence="6">
    <location>
        <begin position="568"/>
        <end position="631"/>
    </location>
</feature>
<evidence type="ECO:0000259" key="7">
    <source>
        <dbReference type="PROSITE" id="PS51666"/>
    </source>
</evidence>
<dbReference type="STRING" id="3818.A0A445B6F5"/>
<gene>
    <name evidence="9" type="ORF">Ahy_A10g049006</name>
</gene>
<comment type="similarity">
    <text evidence="2 5">Belongs to the GRF family.</text>
</comment>
<reference evidence="9 10" key="1">
    <citation type="submission" date="2019-01" db="EMBL/GenBank/DDBJ databases">
        <title>Sequencing of cultivated peanut Arachis hypogaea provides insights into genome evolution and oil improvement.</title>
        <authorList>
            <person name="Chen X."/>
        </authorList>
    </citation>
    <scope>NUCLEOTIDE SEQUENCE [LARGE SCALE GENOMIC DNA]</scope>
    <source>
        <strain evidence="10">cv. Fuhuasheng</strain>
        <tissue evidence="9">Leaves</tissue>
    </source>
</reference>
<proteinExistence type="inferred from homology"/>